<dbReference type="CDD" id="cd05936">
    <property type="entry name" value="FC-FACS_FadD_like"/>
    <property type="match status" value="1"/>
</dbReference>
<evidence type="ECO:0000256" key="7">
    <source>
        <dbReference type="ARBA" id="ARBA00042773"/>
    </source>
</evidence>
<sequence length="593" mass="65144">MTETLAPNSSAVNEEGKKPEGRAWREKPYLKYYNSWTPAEIELSGDTLVDMFIKASNEHGKDVMLDFFGGTTTYAQAHVQVRKVAAGLKALGVRRGDRVAICLPNCPQHLISIFAVLYLGATVVEHNPLYTARELQGPFIDHGAKVIIAWDKIAPLCEELVNRTQLQTVVTVNMIEAMPKIKQFALKLPVSSLKEKREQLHSPAPGTVPFQKLVDGTIGGDGAYLSPVPERSLEDEAFILFTSGTTGKPKGAMLTHRNIMANVAQGLAWVGELGEGEQEIYLAALPMFHIFGLTLTAALGVATGGKLCLLPKPEIPLIVDQMKKQVPTYMPGVPTLYDKILEAAEEHNLDINGVKNALSGAAPLPVSISHQWQGRTGGSIIEGYGLTETAPIVTANPISENARAGYIGIPFPSTEIRVADPEDLSRTMPDGEEGELLVRGPQVFSGYINVPEDEQPFFEDWFKTGDMAVMEEDGFLRIVSRIKEMIITGGFNVYPAEVEEVLADHPMIAKAGVVGLAKEDGSDEVVAAVVLDEHVKKEDFDEEKVKEWARHEMTRYKVPRRFFVVDELPADLIGKIRRREIKDLVEKIVAEEG</sequence>
<evidence type="ECO:0000256" key="8">
    <source>
        <dbReference type="SAM" id="MobiDB-lite"/>
    </source>
</evidence>
<evidence type="ECO:0000256" key="1">
    <source>
        <dbReference type="ARBA" id="ARBA00004170"/>
    </source>
</evidence>
<dbReference type="AlphaFoldDB" id="A0A5D4FUV1"/>
<dbReference type="Gene3D" id="3.30.300.30">
    <property type="match status" value="1"/>
</dbReference>
<feature type="domain" description="AMP-binding enzyme C-terminal" evidence="10">
    <location>
        <begin position="497"/>
        <end position="574"/>
    </location>
</feature>
<evidence type="ECO:0000313" key="11">
    <source>
        <dbReference type="EMBL" id="TYR19867.1"/>
    </source>
</evidence>
<accession>A0A5D4FUV1</accession>
<dbReference type="Proteomes" id="UP000324726">
    <property type="component" value="Unassembled WGS sequence"/>
</dbReference>
<evidence type="ECO:0000256" key="2">
    <source>
        <dbReference type="ARBA" id="ARBA00005005"/>
    </source>
</evidence>
<dbReference type="NCBIfam" id="NF004114">
    <property type="entry name" value="PRK05605.1"/>
    <property type="match status" value="1"/>
</dbReference>
<name>A0A5D4FUV1_9CORY</name>
<dbReference type="Pfam" id="PF00501">
    <property type="entry name" value="AMP-binding"/>
    <property type="match status" value="1"/>
</dbReference>
<dbReference type="Gene3D" id="3.40.50.12780">
    <property type="entry name" value="N-terminal domain of ligase-like"/>
    <property type="match status" value="1"/>
</dbReference>
<keyword evidence="3 11" id="KW-0436">Ligase</keyword>
<evidence type="ECO:0000259" key="9">
    <source>
        <dbReference type="Pfam" id="PF00501"/>
    </source>
</evidence>
<dbReference type="PANTHER" id="PTHR43767:SF8">
    <property type="entry name" value="LONG-CHAIN-FATTY-ACID--COA LIGASE"/>
    <property type="match status" value="1"/>
</dbReference>
<protein>
    <recommendedName>
        <fullName evidence="6">Long-chain-fatty-acid--CoA ligase</fullName>
        <ecNumber evidence="5">6.2.1.3</ecNumber>
    </recommendedName>
    <alternativeName>
        <fullName evidence="7">Long-chain acyl-CoA synthetase</fullName>
    </alternativeName>
</protein>
<feature type="compositionally biased region" description="Polar residues" evidence="8">
    <location>
        <begin position="1"/>
        <end position="12"/>
    </location>
</feature>
<keyword evidence="4" id="KW-0472">Membrane</keyword>
<dbReference type="InterPro" id="IPR045851">
    <property type="entry name" value="AMP-bd_C_sf"/>
</dbReference>
<dbReference type="InterPro" id="IPR020845">
    <property type="entry name" value="AMP-binding_CS"/>
</dbReference>
<evidence type="ECO:0000256" key="4">
    <source>
        <dbReference type="ARBA" id="ARBA00023136"/>
    </source>
</evidence>
<comment type="subcellular location">
    <subcellularLocation>
        <location evidence="1">Membrane</location>
        <topology evidence="1">Peripheral membrane protein</topology>
    </subcellularLocation>
</comment>
<evidence type="ECO:0000256" key="6">
    <source>
        <dbReference type="ARBA" id="ARBA00039545"/>
    </source>
</evidence>
<dbReference type="InterPro" id="IPR000873">
    <property type="entry name" value="AMP-dep_synth/lig_dom"/>
</dbReference>
<proteinExistence type="predicted"/>
<reference evidence="11 12" key="1">
    <citation type="submission" date="2019-08" db="EMBL/GenBank/DDBJ databases">
        <title>Draft genome of C. urealyticum strain VH4248.</title>
        <authorList>
            <person name="Navas J."/>
        </authorList>
    </citation>
    <scope>NUCLEOTIDE SEQUENCE [LARGE SCALE GENOMIC DNA]</scope>
    <source>
        <strain evidence="11 12">VH4248</strain>
    </source>
</reference>
<dbReference type="InterPro" id="IPR042099">
    <property type="entry name" value="ANL_N_sf"/>
</dbReference>
<evidence type="ECO:0000259" key="10">
    <source>
        <dbReference type="Pfam" id="PF13193"/>
    </source>
</evidence>
<dbReference type="EC" id="6.2.1.3" evidence="5"/>
<dbReference type="Pfam" id="PF13193">
    <property type="entry name" value="AMP-binding_C"/>
    <property type="match status" value="1"/>
</dbReference>
<feature type="domain" description="AMP-dependent synthetase/ligase" evidence="9">
    <location>
        <begin position="56"/>
        <end position="447"/>
    </location>
</feature>
<dbReference type="GO" id="GO:0004467">
    <property type="term" value="F:long-chain fatty acid-CoA ligase activity"/>
    <property type="evidence" value="ECO:0007669"/>
    <property type="project" value="UniProtKB-EC"/>
</dbReference>
<comment type="caution">
    <text evidence="11">The sequence shown here is derived from an EMBL/GenBank/DDBJ whole genome shotgun (WGS) entry which is preliminary data.</text>
</comment>
<dbReference type="EMBL" id="VSZI01000001">
    <property type="protein sequence ID" value="TYR19867.1"/>
    <property type="molecule type" value="Genomic_DNA"/>
</dbReference>
<dbReference type="PANTHER" id="PTHR43767">
    <property type="entry name" value="LONG-CHAIN-FATTY-ACID--COA LIGASE"/>
    <property type="match status" value="1"/>
</dbReference>
<feature type="region of interest" description="Disordered" evidence="8">
    <location>
        <begin position="1"/>
        <end position="20"/>
    </location>
</feature>
<evidence type="ECO:0000256" key="3">
    <source>
        <dbReference type="ARBA" id="ARBA00022598"/>
    </source>
</evidence>
<dbReference type="InterPro" id="IPR025110">
    <property type="entry name" value="AMP-bd_C"/>
</dbReference>
<dbReference type="SUPFAM" id="SSF56801">
    <property type="entry name" value="Acetyl-CoA synthetase-like"/>
    <property type="match status" value="1"/>
</dbReference>
<dbReference type="RefSeq" id="WP_148811562.1">
    <property type="nucleotide sequence ID" value="NZ_VSZI01000001.1"/>
</dbReference>
<dbReference type="PROSITE" id="PS00455">
    <property type="entry name" value="AMP_BINDING"/>
    <property type="match status" value="1"/>
</dbReference>
<dbReference type="InterPro" id="IPR050237">
    <property type="entry name" value="ATP-dep_AMP-bd_enzyme"/>
</dbReference>
<organism evidence="11 12">
    <name type="scientific">Corynebacterium urealyticum</name>
    <dbReference type="NCBI Taxonomy" id="43771"/>
    <lineage>
        <taxon>Bacteria</taxon>
        <taxon>Bacillati</taxon>
        <taxon>Actinomycetota</taxon>
        <taxon>Actinomycetes</taxon>
        <taxon>Mycobacteriales</taxon>
        <taxon>Corynebacteriaceae</taxon>
        <taxon>Corynebacterium</taxon>
    </lineage>
</organism>
<gene>
    <name evidence="11" type="ORF">FYJ87_02395</name>
</gene>
<dbReference type="GO" id="GO:0016020">
    <property type="term" value="C:membrane"/>
    <property type="evidence" value="ECO:0007669"/>
    <property type="project" value="UniProtKB-SubCell"/>
</dbReference>
<evidence type="ECO:0000256" key="5">
    <source>
        <dbReference type="ARBA" id="ARBA00026121"/>
    </source>
</evidence>
<evidence type="ECO:0000313" key="12">
    <source>
        <dbReference type="Proteomes" id="UP000324726"/>
    </source>
</evidence>
<comment type="pathway">
    <text evidence="2">Lipid metabolism; fatty acid beta-oxidation.</text>
</comment>